<dbReference type="AlphaFoldDB" id="A0A060LVX9"/>
<evidence type="ECO:0000313" key="3">
    <source>
        <dbReference type="Proteomes" id="UP000027142"/>
    </source>
</evidence>
<dbReference type="EMBL" id="CP003923">
    <property type="protein sequence ID" value="AIC95411.1"/>
    <property type="molecule type" value="Genomic_DNA"/>
</dbReference>
<dbReference type="PATRIC" id="fig|1246626.3.peg.2838"/>
<dbReference type="eggNOG" id="ENOG5030DAE">
    <property type="taxonomic scope" value="Bacteria"/>
</dbReference>
<dbReference type="STRING" id="1246626.BleG1_2847"/>
<feature type="domain" description="DUF6906" evidence="1">
    <location>
        <begin position="1"/>
        <end position="49"/>
    </location>
</feature>
<organism evidence="2 3">
    <name type="scientific">Shouchella lehensis G1</name>
    <dbReference type="NCBI Taxonomy" id="1246626"/>
    <lineage>
        <taxon>Bacteria</taxon>
        <taxon>Bacillati</taxon>
        <taxon>Bacillota</taxon>
        <taxon>Bacilli</taxon>
        <taxon>Bacillales</taxon>
        <taxon>Bacillaceae</taxon>
        <taxon>Shouchella</taxon>
    </lineage>
</organism>
<sequence length="50" mass="5714">MKSGKRPTLKQKQAMLASGKSPNKWLVVKSLEDELHIVHRETGREETIVK</sequence>
<dbReference type="InterPro" id="IPR054201">
    <property type="entry name" value="DUF6906"/>
</dbReference>
<evidence type="ECO:0000313" key="2">
    <source>
        <dbReference type="EMBL" id="AIC95411.1"/>
    </source>
</evidence>
<dbReference type="Pfam" id="PF21847">
    <property type="entry name" value="DUF6906"/>
    <property type="match status" value="1"/>
</dbReference>
<keyword evidence="3" id="KW-1185">Reference proteome</keyword>
<gene>
    <name evidence="2" type="ORF">BleG1_2847</name>
</gene>
<protein>
    <recommendedName>
        <fullName evidence="1">DUF6906 domain-containing protein</fullName>
    </recommendedName>
</protein>
<evidence type="ECO:0000259" key="1">
    <source>
        <dbReference type="Pfam" id="PF21847"/>
    </source>
</evidence>
<proteinExistence type="predicted"/>
<reference evidence="2 3" key="1">
    <citation type="journal article" date="2014" name="Gene">
        <title>A comparative genomic analysis of the alkalitolerant soil bacterium Bacillus lehensis G1.</title>
        <authorList>
            <person name="Noor Y.M."/>
            <person name="Samsulrizal N.H."/>
            <person name="Jema'on N.A."/>
            <person name="Low K.O."/>
            <person name="Ramli A.N."/>
            <person name="Alias N.I."/>
            <person name="Damis S.I."/>
            <person name="Fuzi S.F."/>
            <person name="Isa M.N."/>
            <person name="Murad A.M."/>
            <person name="Raih M.F."/>
            <person name="Bakar F.D."/>
            <person name="Najimudin N."/>
            <person name="Mahadi N.M."/>
            <person name="Illias R.M."/>
        </authorList>
    </citation>
    <scope>NUCLEOTIDE SEQUENCE [LARGE SCALE GENOMIC DNA]</scope>
    <source>
        <strain evidence="2 3">G1</strain>
    </source>
</reference>
<accession>A0A060LVX9</accession>
<dbReference type="KEGG" id="ble:BleG1_2847"/>
<dbReference type="RefSeq" id="WP_180316747.1">
    <property type="nucleotide sequence ID" value="NZ_CP003923.1"/>
</dbReference>
<dbReference type="Proteomes" id="UP000027142">
    <property type="component" value="Chromosome"/>
</dbReference>
<name>A0A060LVX9_9BACI</name>
<dbReference type="HOGENOM" id="CLU_196134_1_1_9"/>